<feature type="compositionally biased region" description="Low complexity" evidence="1">
    <location>
        <begin position="368"/>
        <end position="389"/>
    </location>
</feature>
<reference evidence="3" key="1">
    <citation type="submission" date="2021-03" db="EMBL/GenBank/DDBJ databases">
        <authorList>
            <person name="Tagirdzhanova G."/>
        </authorList>
    </citation>
    <scope>NUCLEOTIDE SEQUENCE</scope>
</reference>
<evidence type="ECO:0000313" key="3">
    <source>
        <dbReference type="EMBL" id="CAF9926349.1"/>
    </source>
</evidence>
<proteinExistence type="predicted"/>
<evidence type="ECO:0000256" key="2">
    <source>
        <dbReference type="SAM" id="SignalP"/>
    </source>
</evidence>
<evidence type="ECO:0000313" key="4">
    <source>
        <dbReference type="Proteomes" id="UP000664521"/>
    </source>
</evidence>
<dbReference type="EMBL" id="CAJPDS010000041">
    <property type="protein sequence ID" value="CAF9926349.1"/>
    <property type="molecule type" value="Genomic_DNA"/>
</dbReference>
<feature type="signal peptide" evidence="2">
    <location>
        <begin position="1"/>
        <end position="19"/>
    </location>
</feature>
<feature type="compositionally biased region" description="Polar residues" evidence="1">
    <location>
        <begin position="399"/>
        <end position="409"/>
    </location>
</feature>
<comment type="caution">
    <text evidence="3">The sequence shown here is derived from an EMBL/GenBank/DDBJ whole genome shotgun (WGS) entry which is preliminary data.</text>
</comment>
<keyword evidence="4" id="KW-1185">Reference proteome</keyword>
<feature type="region of interest" description="Disordered" evidence="1">
    <location>
        <begin position="341"/>
        <end position="417"/>
    </location>
</feature>
<organism evidence="3 4">
    <name type="scientific">Heterodermia speciosa</name>
    <dbReference type="NCBI Taxonomy" id="116794"/>
    <lineage>
        <taxon>Eukaryota</taxon>
        <taxon>Fungi</taxon>
        <taxon>Dikarya</taxon>
        <taxon>Ascomycota</taxon>
        <taxon>Pezizomycotina</taxon>
        <taxon>Lecanoromycetes</taxon>
        <taxon>OSLEUM clade</taxon>
        <taxon>Lecanoromycetidae</taxon>
        <taxon>Caliciales</taxon>
        <taxon>Physciaceae</taxon>
        <taxon>Heterodermia</taxon>
    </lineage>
</organism>
<sequence>MAGLIRCLLLSETAGSVGARTTGEAVGETRDFCCEQPQPVQPLSFETRDPQTTSTAPRRASQWLADGRSFASRASSKASLASRRNRARRTTVGSIGAPYDFKRVEHPRGRGEGYRPLILSIHLPGNELPPLPEFDEASLDDTCLTLPPPALVKSRSEPLLSRPSTAFTIPRKPVPSCVVSLDVSRSSIDSRYTLNDMPRTSQSIHRRPSITPSQNTQDFLDTLDARLPQSPPLSRSKSGPEPVYTLYRRASEQSLRLRTHLEERQQIERRFPECDTIMEDKEGDLDKSPVFARLTGSALLGEKDLDTPTPPSQAVEQVTYQRPCAPSTRTRISQWLLRANPASTIPPAPKPEEPFYSLRPSSSHDRTSISSSLYSAASTAAEPTTAWTSPRSSPHRKGSSLSSCQTMGLSTARGPSLEVEKNPGAVAVDVGLAF</sequence>
<accession>A0A8H3ITX4</accession>
<feature type="region of interest" description="Disordered" evidence="1">
    <location>
        <begin position="38"/>
        <end position="60"/>
    </location>
</feature>
<gene>
    <name evidence="3" type="ORF">HETSPECPRED_006311</name>
</gene>
<feature type="region of interest" description="Disordered" evidence="1">
    <location>
        <begin position="301"/>
        <end position="322"/>
    </location>
</feature>
<dbReference type="Proteomes" id="UP000664521">
    <property type="component" value="Unassembled WGS sequence"/>
</dbReference>
<dbReference type="AlphaFoldDB" id="A0A8H3ITX4"/>
<feature type="chain" id="PRO_5034609219" evidence="2">
    <location>
        <begin position="20"/>
        <end position="434"/>
    </location>
</feature>
<evidence type="ECO:0000256" key="1">
    <source>
        <dbReference type="SAM" id="MobiDB-lite"/>
    </source>
</evidence>
<name>A0A8H3ITX4_9LECA</name>
<dbReference type="OrthoDB" id="3595619at2759"/>
<protein>
    <submittedName>
        <fullName evidence="3">Uncharacterized protein</fullName>
    </submittedName>
</protein>
<keyword evidence="2" id="KW-0732">Signal</keyword>